<dbReference type="OrthoDB" id="413520at2759"/>
<proteinExistence type="predicted"/>
<dbReference type="GO" id="GO:0032991">
    <property type="term" value="C:protein-containing complex"/>
    <property type="evidence" value="ECO:0007669"/>
    <property type="project" value="TreeGrafter"/>
</dbReference>
<gene>
    <name evidence="1" type="ORF">FA13DRAFT_1900227</name>
</gene>
<accession>A0A4Y7STE6</accession>
<dbReference type="InterPro" id="IPR029063">
    <property type="entry name" value="SAM-dependent_MTases_sf"/>
</dbReference>
<keyword evidence="2" id="KW-1185">Reference proteome</keyword>
<dbReference type="Gene3D" id="3.40.50.150">
    <property type="entry name" value="Vaccinia Virus protein VP39"/>
    <property type="match status" value="1"/>
</dbReference>
<dbReference type="GO" id="GO:0005829">
    <property type="term" value="C:cytosol"/>
    <property type="evidence" value="ECO:0007669"/>
    <property type="project" value="TreeGrafter"/>
</dbReference>
<dbReference type="PANTHER" id="PTHR14614:SF161">
    <property type="match status" value="1"/>
</dbReference>
<dbReference type="EMBL" id="QPFP01000059">
    <property type="protein sequence ID" value="TEB25140.1"/>
    <property type="molecule type" value="Genomic_DNA"/>
</dbReference>
<dbReference type="STRING" id="71717.A0A4Y7STE6"/>
<protein>
    <recommendedName>
        <fullName evidence="3">Methyltransferase-domain-containing protein</fullName>
    </recommendedName>
</protein>
<dbReference type="AlphaFoldDB" id="A0A4Y7STE6"/>
<evidence type="ECO:0000313" key="2">
    <source>
        <dbReference type="Proteomes" id="UP000298030"/>
    </source>
</evidence>
<sequence>MPQDPNFPKDLDIKPLGAPNTRYGAVTTFEEEFGLQAQQDAISTYGIAGRVWEASHPMITYLNPPPNWLFDPSMLLKEKNRKPYSILELGSGTGIAASCVAEVLGDGDRLYVTDLPEVCPLLERNLSKHFGKSFLLAVRPLSWGSLINARAIREEFKPLELTHIICSDLVYFPELLAPLLRSLIHITSGDFSHPNDEPIVVISYMIRSMTKEAPFWSAFGLWFRFYPVSYLPPTKPSDSTRDLDDSEEEGEWRRFGSEQDDQVFVFVAKRRPASHSWEVPEDDRELLSGVGANGTKVPKSDDTFESLLLLSMDR</sequence>
<evidence type="ECO:0008006" key="3">
    <source>
        <dbReference type="Google" id="ProtNLM"/>
    </source>
</evidence>
<comment type="caution">
    <text evidence="1">The sequence shown here is derived from an EMBL/GenBank/DDBJ whole genome shotgun (WGS) entry which is preliminary data.</text>
</comment>
<dbReference type="Pfam" id="PF10294">
    <property type="entry name" value="Methyltransf_16"/>
    <property type="match status" value="1"/>
</dbReference>
<dbReference type="SUPFAM" id="SSF53335">
    <property type="entry name" value="S-adenosyl-L-methionine-dependent methyltransferases"/>
    <property type="match status" value="1"/>
</dbReference>
<dbReference type="InterPro" id="IPR019410">
    <property type="entry name" value="Methyltransf_16"/>
</dbReference>
<organism evidence="1 2">
    <name type="scientific">Coprinellus micaceus</name>
    <name type="common">Glistening ink-cap mushroom</name>
    <name type="synonym">Coprinus micaceus</name>
    <dbReference type="NCBI Taxonomy" id="71717"/>
    <lineage>
        <taxon>Eukaryota</taxon>
        <taxon>Fungi</taxon>
        <taxon>Dikarya</taxon>
        <taxon>Basidiomycota</taxon>
        <taxon>Agaricomycotina</taxon>
        <taxon>Agaricomycetes</taxon>
        <taxon>Agaricomycetidae</taxon>
        <taxon>Agaricales</taxon>
        <taxon>Agaricineae</taxon>
        <taxon>Psathyrellaceae</taxon>
        <taxon>Coprinellus</taxon>
    </lineage>
</organism>
<dbReference type="PANTHER" id="PTHR14614">
    <property type="entry name" value="HEPATOCELLULAR CARCINOMA-ASSOCIATED ANTIGEN"/>
    <property type="match status" value="1"/>
</dbReference>
<evidence type="ECO:0000313" key="1">
    <source>
        <dbReference type="EMBL" id="TEB25140.1"/>
    </source>
</evidence>
<dbReference type="GO" id="GO:0008757">
    <property type="term" value="F:S-adenosylmethionine-dependent methyltransferase activity"/>
    <property type="evidence" value="ECO:0007669"/>
    <property type="project" value="UniProtKB-ARBA"/>
</dbReference>
<dbReference type="Proteomes" id="UP000298030">
    <property type="component" value="Unassembled WGS sequence"/>
</dbReference>
<reference evidence="1 2" key="1">
    <citation type="journal article" date="2019" name="Nat. Ecol. Evol.">
        <title>Megaphylogeny resolves global patterns of mushroom evolution.</title>
        <authorList>
            <person name="Varga T."/>
            <person name="Krizsan K."/>
            <person name="Foldi C."/>
            <person name="Dima B."/>
            <person name="Sanchez-Garcia M."/>
            <person name="Sanchez-Ramirez S."/>
            <person name="Szollosi G.J."/>
            <person name="Szarkandi J.G."/>
            <person name="Papp V."/>
            <person name="Albert L."/>
            <person name="Andreopoulos W."/>
            <person name="Angelini C."/>
            <person name="Antonin V."/>
            <person name="Barry K.W."/>
            <person name="Bougher N.L."/>
            <person name="Buchanan P."/>
            <person name="Buyck B."/>
            <person name="Bense V."/>
            <person name="Catcheside P."/>
            <person name="Chovatia M."/>
            <person name="Cooper J."/>
            <person name="Damon W."/>
            <person name="Desjardin D."/>
            <person name="Finy P."/>
            <person name="Geml J."/>
            <person name="Haridas S."/>
            <person name="Hughes K."/>
            <person name="Justo A."/>
            <person name="Karasinski D."/>
            <person name="Kautmanova I."/>
            <person name="Kiss B."/>
            <person name="Kocsube S."/>
            <person name="Kotiranta H."/>
            <person name="LaButti K.M."/>
            <person name="Lechner B.E."/>
            <person name="Liimatainen K."/>
            <person name="Lipzen A."/>
            <person name="Lukacs Z."/>
            <person name="Mihaltcheva S."/>
            <person name="Morgado L.N."/>
            <person name="Niskanen T."/>
            <person name="Noordeloos M.E."/>
            <person name="Ohm R.A."/>
            <person name="Ortiz-Santana B."/>
            <person name="Ovrebo C."/>
            <person name="Racz N."/>
            <person name="Riley R."/>
            <person name="Savchenko A."/>
            <person name="Shiryaev A."/>
            <person name="Soop K."/>
            <person name="Spirin V."/>
            <person name="Szebenyi C."/>
            <person name="Tomsovsky M."/>
            <person name="Tulloss R.E."/>
            <person name="Uehling J."/>
            <person name="Grigoriev I.V."/>
            <person name="Vagvolgyi C."/>
            <person name="Papp T."/>
            <person name="Martin F.M."/>
            <person name="Miettinen O."/>
            <person name="Hibbett D.S."/>
            <person name="Nagy L.G."/>
        </authorList>
    </citation>
    <scope>NUCLEOTIDE SEQUENCE [LARGE SCALE GENOMIC DNA]</scope>
    <source>
        <strain evidence="1 2">FP101781</strain>
    </source>
</reference>
<name>A0A4Y7STE6_COPMI</name>